<sequence>MSSNVRDNFGNVLGQASRQWRRALDLRLRPYGLTDATWLPLLQLSRASAPMRQKDLAEALFLDSSSVVRLLDALQASGFIERREHPEDRRVKTIILTDAAHEVLTKVNQVASEVRYQVLSGLTDEELEVASRVMRNISAALDEPQPEDA</sequence>
<dbReference type="Proteomes" id="UP001241472">
    <property type="component" value="Unassembled WGS sequence"/>
</dbReference>
<evidence type="ECO:0000313" key="5">
    <source>
        <dbReference type="EMBL" id="MDP9840016.1"/>
    </source>
</evidence>
<dbReference type="InterPro" id="IPR039422">
    <property type="entry name" value="MarR/SlyA-like"/>
</dbReference>
<feature type="domain" description="HTH marR-type" evidence="4">
    <location>
        <begin position="6"/>
        <end position="139"/>
    </location>
</feature>
<dbReference type="Pfam" id="PF12802">
    <property type="entry name" value="MarR_2"/>
    <property type="match status" value="1"/>
</dbReference>
<name>A0ABT9PZV8_9HYPH</name>
<evidence type="ECO:0000259" key="4">
    <source>
        <dbReference type="PROSITE" id="PS50995"/>
    </source>
</evidence>
<gene>
    <name evidence="5" type="ORF">J2T09_004796</name>
</gene>
<keyword evidence="2" id="KW-0238">DNA-binding</keyword>
<keyword evidence="1" id="KW-0805">Transcription regulation</keyword>
<dbReference type="PRINTS" id="PR00598">
    <property type="entry name" value="HTHMARR"/>
</dbReference>
<dbReference type="PROSITE" id="PS50995">
    <property type="entry name" value="HTH_MARR_2"/>
    <property type="match status" value="1"/>
</dbReference>
<evidence type="ECO:0000256" key="2">
    <source>
        <dbReference type="ARBA" id="ARBA00023125"/>
    </source>
</evidence>
<organism evidence="5 6">
    <name type="scientific">Neorhizobium huautlense</name>
    <dbReference type="NCBI Taxonomy" id="67774"/>
    <lineage>
        <taxon>Bacteria</taxon>
        <taxon>Pseudomonadati</taxon>
        <taxon>Pseudomonadota</taxon>
        <taxon>Alphaproteobacteria</taxon>
        <taxon>Hyphomicrobiales</taxon>
        <taxon>Rhizobiaceae</taxon>
        <taxon>Rhizobium/Agrobacterium group</taxon>
        <taxon>Neorhizobium</taxon>
    </lineage>
</organism>
<proteinExistence type="predicted"/>
<accession>A0ABT9PZV8</accession>
<dbReference type="InterPro" id="IPR000835">
    <property type="entry name" value="HTH_MarR-typ"/>
</dbReference>
<dbReference type="InterPro" id="IPR036388">
    <property type="entry name" value="WH-like_DNA-bd_sf"/>
</dbReference>
<dbReference type="PANTHER" id="PTHR33164:SF64">
    <property type="entry name" value="TRANSCRIPTIONAL REGULATOR SLYA"/>
    <property type="match status" value="1"/>
</dbReference>
<dbReference type="SMART" id="SM00347">
    <property type="entry name" value="HTH_MARR"/>
    <property type="match status" value="1"/>
</dbReference>
<dbReference type="InterPro" id="IPR036390">
    <property type="entry name" value="WH_DNA-bd_sf"/>
</dbReference>
<dbReference type="Gene3D" id="1.10.10.10">
    <property type="entry name" value="Winged helix-like DNA-binding domain superfamily/Winged helix DNA-binding domain"/>
    <property type="match status" value="1"/>
</dbReference>
<evidence type="ECO:0000256" key="3">
    <source>
        <dbReference type="ARBA" id="ARBA00023163"/>
    </source>
</evidence>
<dbReference type="SUPFAM" id="SSF46785">
    <property type="entry name" value="Winged helix' DNA-binding domain"/>
    <property type="match status" value="1"/>
</dbReference>
<reference evidence="5 6" key="1">
    <citation type="submission" date="2023-07" db="EMBL/GenBank/DDBJ databases">
        <title>Sorghum-associated microbial communities from plants grown in Nebraska, USA.</title>
        <authorList>
            <person name="Schachtman D."/>
        </authorList>
    </citation>
    <scope>NUCLEOTIDE SEQUENCE [LARGE SCALE GENOMIC DNA]</scope>
    <source>
        <strain evidence="5 6">DS1307</strain>
    </source>
</reference>
<dbReference type="EMBL" id="JAUSRF010000021">
    <property type="protein sequence ID" value="MDP9840016.1"/>
    <property type="molecule type" value="Genomic_DNA"/>
</dbReference>
<keyword evidence="3" id="KW-0804">Transcription</keyword>
<dbReference type="PANTHER" id="PTHR33164">
    <property type="entry name" value="TRANSCRIPTIONAL REGULATOR, MARR FAMILY"/>
    <property type="match status" value="1"/>
</dbReference>
<comment type="caution">
    <text evidence="5">The sequence shown here is derived from an EMBL/GenBank/DDBJ whole genome shotgun (WGS) entry which is preliminary data.</text>
</comment>
<evidence type="ECO:0000313" key="6">
    <source>
        <dbReference type="Proteomes" id="UP001241472"/>
    </source>
</evidence>
<protein>
    <submittedName>
        <fullName evidence="5">MarR family transcriptional regulator for hemolysin</fullName>
    </submittedName>
</protein>
<dbReference type="RefSeq" id="WP_306839224.1">
    <property type="nucleotide sequence ID" value="NZ_JAUSRF010000021.1"/>
</dbReference>
<evidence type="ECO:0000256" key="1">
    <source>
        <dbReference type="ARBA" id="ARBA00023015"/>
    </source>
</evidence>
<keyword evidence="6" id="KW-1185">Reference proteome</keyword>